<accession>A0ABW8SF74</accession>
<evidence type="ECO:0000313" key="1">
    <source>
        <dbReference type="EMBL" id="MFL0194635.1"/>
    </source>
</evidence>
<evidence type="ECO:0000313" key="2">
    <source>
        <dbReference type="Proteomes" id="UP001623660"/>
    </source>
</evidence>
<reference evidence="1 2" key="1">
    <citation type="submission" date="2024-11" db="EMBL/GenBank/DDBJ databases">
        <authorList>
            <person name="Heng Y.C."/>
            <person name="Lim A.C.H."/>
            <person name="Lee J.K.Y."/>
            <person name="Kittelmann S."/>
        </authorList>
    </citation>
    <scope>NUCLEOTIDE SEQUENCE [LARGE SCALE GENOMIC DNA]</scope>
    <source>
        <strain evidence="1 2">WILCCON 0269</strain>
    </source>
</reference>
<keyword evidence="2" id="KW-1185">Reference proteome</keyword>
<comment type="caution">
    <text evidence="1">The sequence shown here is derived from an EMBL/GenBank/DDBJ whole genome shotgun (WGS) entry which is preliminary data.</text>
</comment>
<dbReference type="RefSeq" id="WP_406790757.1">
    <property type="nucleotide sequence ID" value="NZ_JBJHZX010000003.1"/>
</dbReference>
<dbReference type="Proteomes" id="UP001623660">
    <property type="component" value="Unassembled WGS sequence"/>
</dbReference>
<gene>
    <name evidence="1" type="ORF">ACJDU8_03475</name>
</gene>
<organism evidence="1 2">
    <name type="scientific">Candidatus Clostridium eludens</name>
    <dbReference type="NCBI Taxonomy" id="3381663"/>
    <lineage>
        <taxon>Bacteria</taxon>
        <taxon>Bacillati</taxon>
        <taxon>Bacillota</taxon>
        <taxon>Clostridia</taxon>
        <taxon>Eubacteriales</taxon>
        <taxon>Clostridiaceae</taxon>
        <taxon>Clostridium</taxon>
    </lineage>
</organism>
<dbReference type="InterPro" id="IPR024211">
    <property type="entry name" value="DUF3841"/>
</dbReference>
<proteinExistence type="predicted"/>
<dbReference type="Pfam" id="PF12952">
    <property type="entry name" value="DUF3841"/>
    <property type="match status" value="1"/>
</dbReference>
<protein>
    <submittedName>
        <fullName evidence="1">DUF3841 domain-containing protein</fullName>
    </submittedName>
</protein>
<name>A0ABW8SF74_9CLOT</name>
<dbReference type="EMBL" id="JBJHZX010000003">
    <property type="protein sequence ID" value="MFL0194635.1"/>
    <property type="molecule type" value="Genomic_DNA"/>
</dbReference>
<sequence length="184" mass="21786">MIFNMKFYTIQHINAWEDAKKRGYLQGDKNFAIGDFKKSYSWMMKQMRKRLVKYNGEYPVWVWTKKPDGEDVKEGYLSKGAKGILLEIELDRKDVLLSDFQAWHIVLMNAFFSLSEKEDNLYEEGKINITKEESWERIFDLHLLSKQGDWCKISDLQGVTGRININKIKVLYEFVATGYQMEDD</sequence>